<dbReference type="OrthoDB" id="9760364at2"/>
<dbReference type="Pfam" id="PF00690">
    <property type="entry name" value="Cation_ATPase_N"/>
    <property type="match status" value="1"/>
</dbReference>
<dbReference type="PRINTS" id="PR00119">
    <property type="entry name" value="CATATPASE"/>
</dbReference>
<dbReference type="SFLD" id="SFLDF00027">
    <property type="entry name" value="p-type_atpase"/>
    <property type="match status" value="1"/>
</dbReference>
<name>A0A0P6X3X0_9CHLR</name>
<keyword evidence="3" id="KW-1003">Cell membrane</keyword>
<feature type="transmembrane region" description="Helical" evidence="12">
    <location>
        <begin position="277"/>
        <end position="304"/>
    </location>
</feature>
<evidence type="ECO:0000256" key="3">
    <source>
        <dbReference type="ARBA" id="ARBA00022475"/>
    </source>
</evidence>
<feature type="domain" description="Cation-transporting P-type ATPase N-terminal" evidence="13">
    <location>
        <begin position="11"/>
        <end position="85"/>
    </location>
</feature>
<keyword evidence="11 12" id="KW-0472">Membrane</keyword>
<evidence type="ECO:0000256" key="7">
    <source>
        <dbReference type="ARBA" id="ARBA00022840"/>
    </source>
</evidence>
<evidence type="ECO:0000313" key="15">
    <source>
        <dbReference type="Proteomes" id="UP000050417"/>
    </source>
</evidence>
<reference evidence="14 15" key="1">
    <citation type="submission" date="2015-07" db="EMBL/GenBank/DDBJ databases">
        <title>Genome sequence of Ornatilinea apprima DSM 23815.</title>
        <authorList>
            <person name="Hemp J."/>
            <person name="Ward L.M."/>
            <person name="Pace L.A."/>
            <person name="Fischer W.W."/>
        </authorList>
    </citation>
    <scope>NUCLEOTIDE SEQUENCE [LARGE SCALE GENOMIC DNA]</scope>
    <source>
        <strain evidence="14 15">P3M-1</strain>
    </source>
</reference>
<comment type="similarity">
    <text evidence="2">Belongs to the cation transport ATPase (P-type) (TC 3.A.3) family. Type IIA subfamily.</text>
</comment>
<protein>
    <submittedName>
        <fullName evidence="14">ATPase</fullName>
    </submittedName>
</protein>
<organism evidence="14 15">
    <name type="scientific">Ornatilinea apprima</name>
    <dbReference type="NCBI Taxonomy" id="1134406"/>
    <lineage>
        <taxon>Bacteria</taxon>
        <taxon>Bacillati</taxon>
        <taxon>Chloroflexota</taxon>
        <taxon>Anaerolineae</taxon>
        <taxon>Anaerolineales</taxon>
        <taxon>Anaerolineaceae</taxon>
        <taxon>Ornatilinea</taxon>
    </lineage>
</organism>
<dbReference type="GO" id="GO:0005524">
    <property type="term" value="F:ATP binding"/>
    <property type="evidence" value="ECO:0007669"/>
    <property type="project" value="UniProtKB-KW"/>
</dbReference>
<evidence type="ECO:0000256" key="4">
    <source>
        <dbReference type="ARBA" id="ARBA00022553"/>
    </source>
</evidence>
<dbReference type="STRING" id="1134406.ADN00_11940"/>
<feature type="transmembrane region" description="Helical" evidence="12">
    <location>
        <begin position="253"/>
        <end position="271"/>
    </location>
</feature>
<accession>A0A0P6X3X0</accession>
<dbReference type="GO" id="GO:0016887">
    <property type="term" value="F:ATP hydrolysis activity"/>
    <property type="evidence" value="ECO:0007669"/>
    <property type="project" value="InterPro"/>
</dbReference>
<feature type="transmembrane region" description="Helical" evidence="12">
    <location>
        <begin position="871"/>
        <end position="888"/>
    </location>
</feature>
<dbReference type="RefSeq" id="WP_075063375.1">
    <property type="nucleotide sequence ID" value="NZ_LGCL01000026.1"/>
</dbReference>
<evidence type="ECO:0000256" key="8">
    <source>
        <dbReference type="ARBA" id="ARBA00022842"/>
    </source>
</evidence>
<dbReference type="InterPro" id="IPR018303">
    <property type="entry name" value="ATPase_P-typ_P_site"/>
</dbReference>
<dbReference type="InterPro" id="IPR001757">
    <property type="entry name" value="P_typ_ATPase"/>
</dbReference>
<comment type="caution">
    <text evidence="14">The sequence shown here is derived from an EMBL/GenBank/DDBJ whole genome shotgun (WGS) entry which is preliminary data.</text>
</comment>
<keyword evidence="6" id="KW-0547">Nucleotide-binding</keyword>
<dbReference type="SFLD" id="SFLDG00002">
    <property type="entry name" value="C1.7:_P-type_atpase_like"/>
    <property type="match status" value="1"/>
</dbReference>
<keyword evidence="8" id="KW-0460">Magnesium</keyword>
<dbReference type="AlphaFoldDB" id="A0A0P6X3X0"/>
<keyword evidence="7" id="KW-0067">ATP-binding</keyword>
<proteinExistence type="inferred from homology"/>
<keyword evidence="15" id="KW-1185">Reference proteome</keyword>
<dbReference type="Gene3D" id="2.70.150.10">
    <property type="entry name" value="Calcium-transporting ATPase, cytoplasmic transduction domain A"/>
    <property type="match status" value="1"/>
</dbReference>
<evidence type="ECO:0000256" key="9">
    <source>
        <dbReference type="ARBA" id="ARBA00022967"/>
    </source>
</evidence>
<dbReference type="SUPFAM" id="SSF81653">
    <property type="entry name" value="Calcium ATPase, transduction domain A"/>
    <property type="match status" value="1"/>
</dbReference>
<dbReference type="Gene3D" id="1.20.1110.10">
    <property type="entry name" value="Calcium-transporting ATPase, transmembrane domain"/>
    <property type="match status" value="1"/>
</dbReference>
<dbReference type="InterPro" id="IPR008250">
    <property type="entry name" value="ATPase_P-typ_transduc_dom_A_sf"/>
</dbReference>
<dbReference type="NCBIfam" id="TIGR01494">
    <property type="entry name" value="ATPase_P-type"/>
    <property type="match status" value="2"/>
</dbReference>
<dbReference type="InterPro" id="IPR023214">
    <property type="entry name" value="HAD_sf"/>
</dbReference>
<evidence type="ECO:0000313" key="14">
    <source>
        <dbReference type="EMBL" id="KPL76055.1"/>
    </source>
</evidence>
<feature type="transmembrane region" description="Helical" evidence="12">
    <location>
        <begin position="758"/>
        <end position="780"/>
    </location>
</feature>
<dbReference type="InterPro" id="IPR023299">
    <property type="entry name" value="ATPase_P-typ_cyto_dom_N"/>
</dbReference>
<dbReference type="InterPro" id="IPR044492">
    <property type="entry name" value="P_typ_ATPase_HD_dom"/>
</dbReference>
<feature type="transmembrane region" description="Helical" evidence="12">
    <location>
        <begin position="89"/>
        <end position="105"/>
    </location>
</feature>
<dbReference type="PROSITE" id="PS00018">
    <property type="entry name" value="EF_HAND_1"/>
    <property type="match status" value="1"/>
</dbReference>
<feature type="transmembrane region" description="Helical" evidence="12">
    <location>
        <begin position="807"/>
        <end position="827"/>
    </location>
</feature>
<feature type="transmembrane region" description="Helical" evidence="12">
    <location>
        <begin position="731"/>
        <end position="752"/>
    </location>
</feature>
<dbReference type="SUPFAM" id="SSF81660">
    <property type="entry name" value="Metal cation-transporting ATPase, ATP-binding domain N"/>
    <property type="match status" value="1"/>
</dbReference>
<keyword evidence="5 12" id="KW-0812">Transmembrane</keyword>
<dbReference type="Pfam" id="PF00122">
    <property type="entry name" value="E1-E2_ATPase"/>
    <property type="match status" value="1"/>
</dbReference>
<dbReference type="InterPro" id="IPR018247">
    <property type="entry name" value="EF_Hand_1_Ca_BS"/>
</dbReference>
<dbReference type="SFLD" id="SFLDS00003">
    <property type="entry name" value="Haloacid_Dehalogenase"/>
    <property type="match status" value="1"/>
</dbReference>
<dbReference type="GO" id="GO:0005886">
    <property type="term" value="C:plasma membrane"/>
    <property type="evidence" value="ECO:0007669"/>
    <property type="project" value="UniProtKB-SubCell"/>
</dbReference>
<evidence type="ECO:0000256" key="1">
    <source>
        <dbReference type="ARBA" id="ARBA00004651"/>
    </source>
</evidence>
<dbReference type="Pfam" id="PF13246">
    <property type="entry name" value="Cation_ATPase"/>
    <property type="match status" value="1"/>
</dbReference>
<dbReference type="InterPro" id="IPR059000">
    <property type="entry name" value="ATPase_P-type_domA"/>
</dbReference>
<dbReference type="SUPFAM" id="SSF81665">
    <property type="entry name" value="Calcium ATPase, transmembrane domain M"/>
    <property type="match status" value="1"/>
</dbReference>
<dbReference type="InterPro" id="IPR050510">
    <property type="entry name" value="Cation_transp_ATPase_P-type"/>
</dbReference>
<dbReference type="InterPro" id="IPR023298">
    <property type="entry name" value="ATPase_P-typ_TM_dom_sf"/>
</dbReference>
<keyword evidence="10 12" id="KW-1133">Transmembrane helix</keyword>
<evidence type="ECO:0000259" key="13">
    <source>
        <dbReference type="SMART" id="SM00831"/>
    </source>
</evidence>
<feature type="transmembrane region" description="Helical" evidence="12">
    <location>
        <begin position="58"/>
        <end position="83"/>
    </location>
</feature>
<dbReference type="PATRIC" id="fig|1134406.4.peg.3864"/>
<feature type="transmembrane region" description="Helical" evidence="12">
    <location>
        <begin position="900"/>
        <end position="919"/>
    </location>
</feature>
<dbReference type="Gene3D" id="3.40.50.1000">
    <property type="entry name" value="HAD superfamily/HAD-like"/>
    <property type="match status" value="1"/>
</dbReference>
<dbReference type="Gene3D" id="3.40.1110.10">
    <property type="entry name" value="Calcium-transporting ATPase, cytoplasmic domain N"/>
    <property type="match status" value="1"/>
</dbReference>
<dbReference type="FunFam" id="3.40.50.1000:FF:000028">
    <property type="entry name" value="Calcium-transporting P-type ATPase, putative"/>
    <property type="match status" value="1"/>
</dbReference>
<dbReference type="InterPro" id="IPR004014">
    <property type="entry name" value="ATPase_P-typ_cation-transptr_N"/>
</dbReference>
<dbReference type="PANTHER" id="PTHR43294">
    <property type="entry name" value="SODIUM/POTASSIUM-TRANSPORTING ATPASE SUBUNIT ALPHA"/>
    <property type="match status" value="1"/>
</dbReference>
<keyword evidence="4" id="KW-0597">Phosphoprotein</keyword>
<dbReference type="Proteomes" id="UP000050417">
    <property type="component" value="Unassembled WGS sequence"/>
</dbReference>
<dbReference type="SUPFAM" id="SSF56784">
    <property type="entry name" value="HAD-like"/>
    <property type="match status" value="1"/>
</dbReference>
<evidence type="ECO:0000256" key="6">
    <source>
        <dbReference type="ARBA" id="ARBA00022741"/>
    </source>
</evidence>
<dbReference type="InterPro" id="IPR036412">
    <property type="entry name" value="HAD-like_sf"/>
</dbReference>
<dbReference type="InterPro" id="IPR006068">
    <property type="entry name" value="ATPase_P-typ_cation-transptr_C"/>
</dbReference>
<dbReference type="FunFam" id="2.70.150.10:FF:000160">
    <property type="entry name" value="Sarcoplasmic/endoplasmic reticulum calcium ATPase 1"/>
    <property type="match status" value="1"/>
</dbReference>
<dbReference type="PANTHER" id="PTHR43294:SF21">
    <property type="entry name" value="CATION TRANSPORTING ATPASE"/>
    <property type="match status" value="1"/>
</dbReference>
<dbReference type="PRINTS" id="PR00120">
    <property type="entry name" value="HATPASE"/>
</dbReference>
<dbReference type="PROSITE" id="PS00154">
    <property type="entry name" value="ATPASE_E1_E2"/>
    <property type="match status" value="1"/>
</dbReference>
<comment type="subcellular location">
    <subcellularLocation>
        <location evidence="1">Cell membrane</location>
        <topology evidence="1">Multi-pass membrane protein</topology>
    </subcellularLocation>
</comment>
<dbReference type="CDD" id="cd02089">
    <property type="entry name" value="P-type_ATPase_Ca_prok"/>
    <property type="match status" value="1"/>
</dbReference>
<dbReference type="EMBL" id="LGCL01000026">
    <property type="protein sequence ID" value="KPL76055.1"/>
    <property type="molecule type" value="Genomic_DNA"/>
</dbReference>
<dbReference type="FunFam" id="3.40.50.1000:FF:000001">
    <property type="entry name" value="Phospholipid-transporting ATPase IC"/>
    <property type="match status" value="1"/>
</dbReference>
<evidence type="ECO:0000256" key="5">
    <source>
        <dbReference type="ARBA" id="ARBA00022692"/>
    </source>
</evidence>
<gene>
    <name evidence="14" type="ORF">ADN00_11940</name>
</gene>
<keyword evidence="9" id="KW-1278">Translocase</keyword>
<sequence>MNAELEANKTPWHTMDIEEIARSLQTNLERGLDTSDIENRQARYGLNKLTSRQSRTPLMIIFDQLTNPLVLLLIGAASLSLFLGKTIDALAVFAIVVLNAVLGFIQEYRAENAIAALQSLSSPTVRVRRNASILEISAEQLVPGDVILLEAGNTVPADARLIEAASLRVQEAALTGESEAVDKEAGILNQPGTPLGDRRGMLFMGTAVTYGRAVALVVETGMQTELGHIAGLISNIRTEPTPLQKRMAQLGKTLAFTVLGIVILAFAIGTIRGEDPILMFQTAISMAVAAVPEGLPAVVTIVLAMGAQRMLKRKALIRKLPAVETLGSVTVICSDKTGTLTENRMTVTVLDVAGHTLELEEILEKGHPLLLASEPAITTEWESHILLSGVGALVNDAVLQGSDQTCSDCKVLGDPTEAALLVAAARLNLWQQDLQKIFPRVGEVPFTSERRRMSTLHRLQAPDASQPFHPSHKLVGIFPQPGSVVVMTKGGVDGLLDVSDRVWVNGEILPLDEIWKGRIAAANEQLAGRGLRVLGIAYRPLADDTLSAASSGMVEVSEEVENQLIFIGMVGMMDPPRQEVYQAVQTARQAGIRPVMITGDHPLTALQIARMLTIVDADETRVLTGQELAMLDETKIKEAVRDVSVFARVSPEQKLVIVDALQSQGEIVSMTGDGVNDAPALRKADIGVAMGITGTDVSKEASAMVILDDNFASIVSAVEEGRQVYDNVRKFIRYTLGSNAGELLVMFVSPLIGLPTPLIPLQILWMNLVTDGFPGLALTLEPPEKDTMRRKPVSPHENVFARGLGWYILRIGLVMAVVTLAFAWYFWSSGNAAWASMVFTLLIFAQAWHALAMRSVSESLFRMPFASNPALYAAIVLTFALQMAALYWPPLQRLFGTVPLSGSEMLITLAASLTIPLWIEMEKWIQRLPLKAKL</sequence>
<evidence type="ECO:0000256" key="2">
    <source>
        <dbReference type="ARBA" id="ARBA00005675"/>
    </source>
</evidence>
<feature type="transmembrane region" description="Helical" evidence="12">
    <location>
        <begin position="833"/>
        <end position="851"/>
    </location>
</feature>
<evidence type="ECO:0000256" key="11">
    <source>
        <dbReference type="ARBA" id="ARBA00023136"/>
    </source>
</evidence>
<dbReference type="Pfam" id="PF00689">
    <property type="entry name" value="Cation_ATPase_C"/>
    <property type="match status" value="1"/>
</dbReference>
<dbReference type="SMART" id="SM00831">
    <property type="entry name" value="Cation_ATPase_N"/>
    <property type="match status" value="1"/>
</dbReference>
<evidence type="ECO:0000256" key="10">
    <source>
        <dbReference type="ARBA" id="ARBA00022989"/>
    </source>
</evidence>
<evidence type="ECO:0000256" key="12">
    <source>
        <dbReference type="SAM" id="Phobius"/>
    </source>
</evidence>